<sequence length="90" mass="9984">MVIEGKRFSLDCPVPWLTFKEGTMPILEYLQLNICSVPMNQVNAFPLGLANLRSITDSRRHPDGLINLVINGKQEDIEALDEACGGREGN</sequence>
<accession>A0A0E0F7I0</accession>
<dbReference type="Proteomes" id="UP000008021">
    <property type="component" value="Chromosome 11"/>
</dbReference>
<dbReference type="EnsemblPlants" id="OMERI11G15830.1">
    <property type="protein sequence ID" value="OMERI11G15830.1"/>
    <property type="gene ID" value="OMERI11G15830"/>
</dbReference>
<protein>
    <submittedName>
        <fullName evidence="1">Uncharacterized protein</fullName>
    </submittedName>
</protein>
<reference evidence="1" key="1">
    <citation type="submission" date="2015-04" db="UniProtKB">
        <authorList>
            <consortium name="EnsemblPlants"/>
        </authorList>
    </citation>
    <scope>IDENTIFICATION</scope>
</reference>
<evidence type="ECO:0000313" key="1">
    <source>
        <dbReference type="EnsemblPlants" id="OMERI11G15830.1"/>
    </source>
</evidence>
<proteinExistence type="predicted"/>
<dbReference type="AlphaFoldDB" id="A0A0E0F7I0"/>
<dbReference type="STRING" id="40149.A0A0E0F7I0"/>
<reference evidence="1" key="2">
    <citation type="submission" date="2018-05" db="EMBL/GenBank/DDBJ databases">
        <title>OmerRS3 (Oryza meridionalis Reference Sequence Version 3).</title>
        <authorList>
            <person name="Zhang J."/>
            <person name="Kudrna D."/>
            <person name="Lee S."/>
            <person name="Talag J."/>
            <person name="Welchert J."/>
            <person name="Wing R.A."/>
        </authorList>
    </citation>
    <scope>NUCLEOTIDE SEQUENCE [LARGE SCALE GENOMIC DNA]</scope>
    <source>
        <strain evidence="1">cv. OR44</strain>
    </source>
</reference>
<dbReference type="Gramene" id="OMERI11G15830.1">
    <property type="protein sequence ID" value="OMERI11G15830.1"/>
    <property type="gene ID" value="OMERI11G15830"/>
</dbReference>
<dbReference type="HOGENOM" id="CLU_169246_0_0_1"/>
<organism evidence="1">
    <name type="scientific">Oryza meridionalis</name>
    <dbReference type="NCBI Taxonomy" id="40149"/>
    <lineage>
        <taxon>Eukaryota</taxon>
        <taxon>Viridiplantae</taxon>
        <taxon>Streptophyta</taxon>
        <taxon>Embryophyta</taxon>
        <taxon>Tracheophyta</taxon>
        <taxon>Spermatophyta</taxon>
        <taxon>Magnoliopsida</taxon>
        <taxon>Liliopsida</taxon>
        <taxon>Poales</taxon>
        <taxon>Poaceae</taxon>
        <taxon>BOP clade</taxon>
        <taxon>Oryzoideae</taxon>
        <taxon>Oryzeae</taxon>
        <taxon>Oryzinae</taxon>
        <taxon>Oryza</taxon>
    </lineage>
</organism>
<name>A0A0E0F7I0_9ORYZ</name>
<keyword evidence="2" id="KW-1185">Reference proteome</keyword>
<evidence type="ECO:0000313" key="2">
    <source>
        <dbReference type="Proteomes" id="UP000008021"/>
    </source>
</evidence>